<dbReference type="AlphaFoldDB" id="A4BU24"/>
<dbReference type="SUPFAM" id="SSF102645">
    <property type="entry name" value="CoaB-like"/>
    <property type="match status" value="1"/>
</dbReference>
<evidence type="ECO:0000313" key="8">
    <source>
        <dbReference type="Proteomes" id="UP000003374"/>
    </source>
</evidence>
<keyword evidence="2 3" id="KW-0456">Lyase</keyword>
<comment type="catalytic activity">
    <reaction evidence="3 4">
        <text>N-[(R)-4-phosphopantothenoyl]-L-cysteine + H(+) = (R)-4'-phosphopantetheine + CO2</text>
        <dbReference type="Rhea" id="RHEA:16793"/>
        <dbReference type="ChEBI" id="CHEBI:15378"/>
        <dbReference type="ChEBI" id="CHEBI:16526"/>
        <dbReference type="ChEBI" id="CHEBI:59458"/>
        <dbReference type="ChEBI" id="CHEBI:61723"/>
        <dbReference type="EC" id="4.1.1.36"/>
    </reaction>
</comment>
<dbReference type="STRING" id="314278.NB231_11229"/>
<feature type="active site" description="Proton donor" evidence="3">
    <location>
        <position position="159"/>
    </location>
</feature>
<evidence type="ECO:0000256" key="4">
    <source>
        <dbReference type="RuleBase" id="RU364078"/>
    </source>
</evidence>
<feature type="region of interest" description="Phosphopantothenate--cysteine ligase" evidence="3">
    <location>
        <begin position="191"/>
        <end position="408"/>
    </location>
</feature>
<dbReference type="HOGENOM" id="CLU_033319_0_1_6"/>
<dbReference type="Pfam" id="PF04127">
    <property type="entry name" value="DFP"/>
    <property type="match status" value="1"/>
</dbReference>
<dbReference type="GO" id="GO:0004632">
    <property type="term" value="F:phosphopantothenate--cysteine ligase activity"/>
    <property type="evidence" value="ECO:0007669"/>
    <property type="project" value="UniProtKB-UniRule"/>
</dbReference>
<dbReference type="GO" id="GO:0010181">
    <property type="term" value="F:FMN binding"/>
    <property type="evidence" value="ECO:0007669"/>
    <property type="project" value="UniProtKB-UniRule"/>
</dbReference>
<accession>A4BU24</accession>
<dbReference type="Proteomes" id="UP000003374">
    <property type="component" value="Unassembled WGS sequence"/>
</dbReference>
<keyword evidence="1 3" id="KW-0210">Decarboxylase</keyword>
<dbReference type="EC" id="6.3.2.5" evidence="3"/>
<feature type="binding site" evidence="3">
    <location>
        <position position="342"/>
    </location>
    <ligand>
        <name>CTP</name>
        <dbReference type="ChEBI" id="CHEBI:37563"/>
    </ligand>
</feature>
<dbReference type="OrthoDB" id="9802554at2"/>
<dbReference type="HAMAP" id="MF_02225">
    <property type="entry name" value="CoaBC"/>
    <property type="match status" value="1"/>
</dbReference>
<dbReference type="GO" id="GO:0015941">
    <property type="term" value="P:pantothenate catabolic process"/>
    <property type="evidence" value="ECO:0007669"/>
    <property type="project" value="InterPro"/>
</dbReference>
<keyword evidence="3" id="KW-0511">Multifunctional enzyme</keyword>
<feature type="domain" description="Flavoprotein" evidence="5">
    <location>
        <begin position="8"/>
        <end position="176"/>
    </location>
</feature>
<comment type="cofactor">
    <cofactor evidence="3">
        <name>FMN</name>
        <dbReference type="ChEBI" id="CHEBI:58210"/>
    </cofactor>
    <text evidence="3">Binds 1 FMN per subunit.</text>
</comment>
<dbReference type="InterPro" id="IPR003382">
    <property type="entry name" value="Flavoprotein"/>
</dbReference>
<dbReference type="GO" id="GO:0015937">
    <property type="term" value="P:coenzyme A biosynthetic process"/>
    <property type="evidence" value="ECO:0007669"/>
    <property type="project" value="UniProtKB-UniRule"/>
</dbReference>
<feature type="region of interest" description="Phosphopantothenoylcysteine decarboxylase" evidence="3">
    <location>
        <begin position="1"/>
        <end position="190"/>
    </location>
</feature>
<keyword evidence="3" id="KW-0479">Metal-binding</keyword>
<dbReference type="Pfam" id="PF02441">
    <property type="entry name" value="Flavoprotein"/>
    <property type="match status" value="1"/>
</dbReference>
<dbReference type="InterPro" id="IPR005252">
    <property type="entry name" value="CoaBC"/>
</dbReference>
<dbReference type="NCBIfam" id="TIGR00521">
    <property type="entry name" value="coaBC_dfp"/>
    <property type="match status" value="1"/>
</dbReference>
<keyword evidence="3 4" id="KW-0288">FMN</keyword>
<comment type="function">
    <text evidence="4">Catalyzes two steps in the biosynthesis of coenzyme A. In the first step cysteine is conjugated to 4'-phosphopantothenate to form 4-phosphopantothenoylcysteine, in the latter compound is decarboxylated to form 4'-phosphopantotheine.</text>
</comment>
<reference evidence="7 8" key="1">
    <citation type="submission" date="2006-02" db="EMBL/GenBank/DDBJ databases">
        <authorList>
            <person name="Waterbury J."/>
            <person name="Ferriera S."/>
            <person name="Johnson J."/>
            <person name="Kravitz S."/>
            <person name="Halpern A."/>
            <person name="Remington K."/>
            <person name="Beeson K."/>
            <person name="Tran B."/>
            <person name="Rogers Y.-H."/>
            <person name="Friedman R."/>
            <person name="Venter J.C."/>
        </authorList>
    </citation>
    <scope>NUCLEOTIDE SEQUENCE [LARGE SCALE GENOMIC DNA]</scope>
    <source>
        <strain evidence="7 8">Nb-231</strain>
    </source>
</reference>
<dbReference type="EMBL" id="AAOF01000016">
    <property type="protein sequence ID" value="EAR20845.1"/>
    <property type="molecule type" value="Genomic_DNA"/>
</dbReference>
<keyword evidence="3 4" id="KW-0436">Ligase</keyword>
<dbReference type="GO" id="GO:0071513">
    <property type="term" value="C:phosphopantothenoylcysteine decarboxylase complex"/>
    <property type="evidence" value="ECO:0007669"/>
    <property type="project" value="TreeGrafter"/>
</dbReference>
<comment type="caution">
    <text evidence="3">Lacks conserved residue(s) required for the propagation of feature annotation.</text>
</comment>
<feature type="binding site" evidence="3">
    <location>
        <begin position="305"/>
        <end position="308"/>
    </location>
    <ligand>
        <name>CTP</name>
        <dbReference type="ChEBI" id="CHEBI:37563"/>
    </ligand>
</feature>
<comment type="pathway">
    <text evidence="3 4">Cofactor biosynthesis; coenzyme A biosynthesis; CoA from (R)-pantothenate: step 2/5.</text>
</comment>
<dbReference type="InterPro" id="IPR036551">
    <property type="entry name" value="Flavin_trans-like"/>
</dbReference>
<dbReference type="EC" id="4.1.1.36" evidence="3"/>
<keyword evidence="3 4" id="KW-0285">Flavoprotein</keyword>
<dbReference type="InterPro" id="IPR035929">
    <property type="entry name" value="CoaB-like_sf"/>
</dbReference>
<feature type="binding site" evidence="3">
    <location>
        <position position="289"/>
    </location>
    <ligand>
        <name>CTP</name>
        <dbReference type="ChEBI" id="CHEBI:37563"/>
    </ligand>
</feature>
<comment type="cofactor">
    <cofactor evidence="3">
        <name>Mg(2+)</name>
        <dbReference type="ChEBI" id="CHEBI:18420"/>
    </cofactor>
</comment>
<gene>
    <name evidence="3" type="primary">coaBC</name>
    <name evidence="7" type="ORF">NB231_11229</name>
</gene>
<dbReference type="GO" id="GO:0004633">
    <property type="term" value="F:phosphopantothenoylcysteine decarboxylase activity"/>
    <property type="evidence" value="ECO:0007669"/>
    <property type="project" value="UniProtKB-UniRule"/>
</dbReference>
<keyword evidence="3" id="KW-0460">Magnesium</keyword>
<proteinExistence type="inferred from homology"/>
<evidence type="ECO:0000256" key="2">
    <source>
        <dbReference type="ARBA" id="ARBA00023239"/>
    </source>
</evidence>
<organism evidence="7 8">
    <name type="scientific">Nitrococcus mobilis Nb-231</name>
    <dbReference type="NCBI Taxonomy" id="314278"/>
    <lineage>
        <taxon>Bacteria</taxon>
        <taxon>Pseudomonadati</taxon>
        <taxon>Pseudomonadota</taxon>
        <taxon>Gammaproteobacteria</taxon>
        <taxon>Chromatiales</taxon>
        <taxon>Ectothiorhodospiraceae</taxon>
        <taxon>Nitrococcus</taxon>
    </lineage>
</organism>
<evidence type="ECO:0000313" key="7">
    <source>
        <dbReference type="EMBL" id="EAR20845.1"/>
    </source>
</evidence>
<dbReference type="PANTHER" id="PTHR14359:SF6">
    <property type="entry name" value="PHOSPHOPANTOTHENOYLCYSTEINE DECARBOXYLASE"/>
    <property type="match status" value="1"/>
</dbReference>
<feature type="binding site" evidence="3">
    <location>
        <position position="324"/>
    </location>
    <ligand>
        <name>CTP</name>
        <dbReference type="ChEBI" id="CHEBI:37563"/>
    </ligand>
</feature>
<comment type="catalytic activity">
    <reaction evidence="3 4">
        <text>(R)-4'-phosphopantothenate + L-cysteine + CTP = N-[(R)-4-phosphopantothenoyl]-L-cysteine + CMP + diphosphate + H(+)</text>
        <dbReference type="Rhea" id="RHEA:19397"/>
        <dbReference type="ChEBI" id="CHEBI:10986"/>
        <dbReference type="ChEBI" id="CHEBI:15378"/>
        <dbReference type="ChEBI" id="CHEBI:33019"/>
        <dbReference type="ChEBI" id="CHEBI:35235"/>
        <dbReference type="ChEBI" id="CHEBI:37563"/>
        <dbReference type="ChEBI" id="CHEBI:59458"/>
        <dbReference type="ChEBI" id="CHEBI:60377"/>
        <dbReference type="EC" id="6.3.2.5"/>
    </reaction>
</comment>
<comment type="similarity">
    <text evidence="3 4">In the C-terminal section; belongs to the PPC synthetase family.</text>
</comment>
<dbReference type="RefSeq" id="WP_005002586.1">
    <property type="nucleotide sequence ID" value="NZ_CH672427.1"/>
</dbReference>
<dbReference type="eggNOG" id="COG0452">
    <property type="taxonomic scope" value="Bacteria"/>
</dbReference>
<sequence length="408" mass="43700">MPALTARHILLGVTGGIAAYKSPDLARRLREAGAEVRIAMTRAAKEFVRPLTFQAVSGKPVHCDLLDPAAEAAMGHIELARWAELVLVAPASANFMARLAHGHADDLLTTLCLATRARIVLAPAMNQAMWAHAATQANRAQLEARGVRLLGPDWGDQACGEVGPGRMLEPAAIVAGLSELYSPGALQGCTVMITAGPTREAIDPVRFISNRSSGKMGFELAAAAQKTGARVIVIAGPSGEFLAAGIERWDVETAQQMYETVMQHIEDCDIFIGAAAVADYRPATRSAEKIKKKETALTLRLVRNPDIVQAVAALDQGRPFTVGFAAETHRLKEHAEHKRCHKQLDMIAANWVGRPGLGFDSTSNALEVFWEGGHVSIAQATKAQVARHLIEIISERYHAQSSAAHSGS</sequence>
<dbReference type="Gene3D" id="3.40.50.10300">
    <property type="entry name" value="CoaB-like"/>
    <property type="match status" value="1"/>
</dbReference>
<feature type="binding site" evidence="3">
    <location>
        <position position="279"/>
    </location>
    <ligand>
        <name>CTP</name>
        <dbReference type="ChEBI" id="CHEBI:37563"/>
    </ligand>
</feature>
<protein>
    <recommendedName>
        <fullName evidence="3">Coenzyme A biosynthesis bifunctional protein CoaBC</fullName>
    </recommendedName>
    <alternativeName>
        <fullName evidence="3">DNA/pantothenate metabolism flavoprotein</fullName>
    </alternativeName>
    <alternativeName>
        <fullName evidence="3">Phosphopantothenoylcysteine synthetase/decarboxylase</fullName>
        <shortName evidence="3">PPCS-PPCDC</shortName>
    </alternativeName>
    <domain>
        <recommendedName>
            <fullName evidence="3">Phosphopantothenoylcysteine decarboxylase</fullName>
            <shortName evidence="3">PPC decarboxylase</shortName>
            <shortName evidence="3">PPC-DC</shortName>
            <ecNumber evidence="3">4.1.1.36</ecNumber>
        </recommendedName>
        <alternativeName>
            <fullName evidence="3">CoaC</fullName>
        </alternativeName>
    </domain>
    <domain>
        <recommendedName>
            <fullName evidence="3">Phosphopantothenate--cysteine ligase</fullName>
            <ecNumber evidence="3">6.3.2.5</ecNumber>
        </recommendedName>
        <alternativeName>
            <fullName evidence="3">CoaB</fullName>
        </alternativeName>
        <alternativeName>
            <fullName evidence="3">Phosphopantothenoylcysteine synthetase</fullName>
            <shortName evidence="3">PPC synthetase</shortName>
            <shortName evidence="3">PPC-S</shortName>
        </alternativeName>
    </domain>
</protein>
<dbReference type="InterPro" id="IPR007085">
    <property type="entry name" value="DNA/pantothenate-metab_flavo_C"/>
</dbReference>
<dbReference type="UniPathway" id="UPA00241">
    <property type="reaction ID" value="UER00353"/>
</dbReference>
<keyword evidence="8" id="KW-1185">Reference proteome</keyword>
<evidence type="ECO:0000259" key="6">
    <source>
        <dbReference type="Pfam" id="PF04127"/>
    </source>
</evidence>
<feature type="domain" description="DNA/pantothenate metabolism flavoprotein C-terminal" evidence="6">
    <location>
        <begin position="186"/>
        <end position="395"/>
    </location>
</feature>
<evidence type="ECO:0000256" key="3">
    <source>
        <dbReference type="HAMAP-Rule" id="MF_02225"/>
    </source>
</evidence>
<evidence type="ECO:0000259" key="5">
    <source>
        <dbReference type="Pfam" id="PF02441"/>
    </source>
</evidence>
<dbReference type="SUPFAM" id="SSF52507">
    <property type="entry name" value="Homo-oligomeric flavin-containing Cys decarboxylases, HFCD"/>
    <property type="match status" value="1"/>
</dbReference>
<dbReference type="GO" id="GO:0046872">
    <property type="term" value="F:metal ion binding"/>
    <property type="evidence" value="ECO:0007669"/>
    <property type="project" value="UniProtKB-KW"/>
</dbReference>
<comment type="caution">
    <text evidence="7">The sequence shown here is derived from an EMBL/GenBank/DDBJ whole genome shotgun (WGS) entry which is preliminary data.</text>
</comment>
<comment type="function">
    <text evidence="3">Catalyzes two sequential steps in the biosynthesis of coenzyme A. In the first step cysteine is conjugated to 4'-phosphopantothenate to form 4-phosphopantothenoylcysteine. In the second step the latter compound is decarboxylated to form 4'-phosphopantotheine.</text>
</comment>
<feature type="binding site" evidence="3">
    <location>
        <position position="338"/>
    </location>
    <ligand>
        <name>CTP</name>
        <dbReference type="ChEBI" id="CHEBI:37563"/>
    </ligand>
</feature>
<comment type="similarity">
    <text evidence="3 4">In the N-terminal section; belongs to the HFCD (homo-oligomeric flavin containing Cys decarboxylase) superfamily.</text>
</comment>
<evidence type="ECO:0000256" key="1">
    <source>
        <dbReference type="ARBA" id="ARBA00022793"/>
    </source>
</evidence>
<name>A4BU24_9GAMM</name>
<comment type="pathway">
    <text evidence="3 4">Cofactor biosynthesis; coenzyme A biosynthesis; CoA from (R)-pantothenate: step 3/5.</text>
</comment>
<dbReference type="Gene3D" id="3.40.50.1950">
    <property type="entry name" value="Flavin prenyltransferase-like"/>
    <property type="match status" value="1"/>
</dbReference>
<dbReference type="PANTHER" id="PTHR14359">
    <property type="entry name" value="HOMO-OLIGOMERIC FLAVIN CONTAINING CYS DECARBOXYLASE FAMILY"/>
    <property type="match status" value="1"/>
</dbReference>